<dbReference type="Proteomes" id="UP000663845">
    <property type="component" value="Unassembled WGS sequence"/>
</dbReference>
<dbReference type="PANTHER" id="PTHR46848:SF1">
    <property type="entry name" value="REGULATOR OF G-PROTEIN SIGNALING 3"/>
    <property type="match status" value="1"/>
</dbReference>
<comment type="caution">
    <text evidence="3">The sequence shown here is derived from an EMBL/GenBank/DDBJ whole genome shotgun (WGS) entry which is preliminary data.</text>
</comment>
<dbReference type="GO" id="GO:0005634">
    <property type="term" value="C:nucleus"/>
    <property type="evidence" value="ECO:0007669"/>
    <property type="project" value="TreeGrafter"/>
</dbReference>
<dbReference type="Pfam" id="PF00168">
    <property type="entry name" value="C2"/>
    <property type="match status" value="1"/>
</dbReference>
<dbReference type="InterPro" id="IPR000008">
    <property type="entry name" value="C2_dom"/>
</dbReference>
<evidence type="ECO:0000259" key="2">
    <source>
        <dbReference type="PROSITE" id="PS50106"/>
    </source>
</evidence>
<protein>
    <submittedName>
        <fullName evidence="3">Uncharacterized protein</fullName>
    </submittedName>
</protein>
<organism evidence="3 4">
    <name type="scientific">Adineta steineri</name>
    <dbReference type="NCBI Taxonomy" id="433720"/>
    <lineage>
        <taxon>Eukaryota</taxon>
        <taxon>Metazoa</taxon>
        <taxon>Spiralia</taxon>
        <taxon>Gnathifera</taxon>
        <taxon>Rotifera</taxon>
        <taxon>Eurotatoria</taxon>
        <taxon>Bdelloidea</taxon>
        <taxon>Adinetida</taxon>
        <taxon>Adinetidae</taxon>
        <taxon>Adineta</taxon>
    </lineage>
</organism>
<evidence type="ECO:0000313" key="3">
    <source>
        <dbReference type="EMBL" id="CAF1038985.1"/>
    </source>
</evidence>
<dbReference type="AlphaFoldDB" id="A0A814JM28"/>
<dbReference type="SUPFAM" id="SSF50156">
    <property type="entry name" value="PDZ domain-like"/>
    <property type="match status" value="1"/>
</dbReference>
<sequence>MNVQKRLTTGIIQLNLSTSNNHLTLKILQVKGITSYISNILVKITFIPDRHPLECHTRTIPYTNGRGIFNEKFTFEINDDDIHKRLCFSIYNYKQETNQMILQGCLSFGIRNTLKKQNIHGWFYLLQEDIGELRHKQVLNQQDKQVTKINRDIADLEEYRFLISRGVNDSFGFTVVGDSPTFIGKVSENSPAASCGLKSGDYIVKINGQNVSRAQQRTVSNIIKHLKHSVTLDIHRYPNIPSNRNIFSLVSSSETLSSEESSTCSDPSISYQGKNFLPSSPQSSRQFIDLAQIGHYIEPKSFVRQTTKNSGKPFYEMTNSSMLAVKGSPTNTFI</sequence>
<dbReference type="PANTHER" id="PTHR46848">
    <property type="entry name" value="REGULATOR OF G-PROTEIN SIGNALING 3"/>
    <property type="match status" value="1"/>
</dbReference>
<evidence type="ECO:0000259" key="1">
    <source>
        <dbReference type="PROSITE" id="PS50004"/>
    </source>
</evidence>
<dbReference type="EMBL" id="CAJNOG010000173">
    <property type="protein sequence ID" value="CAF1038985.1"/>
    <property type="molecule type" value="Genomic_DNA"/>
</dbReference>
<reference evidence="3" key="1">
    <citation type="submission" date="2021-02" db="EMBL/GenBank/DDBJ databases">
        <authorList>
            <person name="Nowell W R."/>
        </authorList>
    </citation>
    <scope>NUCLEOTIDE SEQUENCE</scope>
</reference>
<dbReference type="Pfam" id="PF00595">
    <property type="entry name" value="PDZ"/>
    <property type="match status" value="1"/>
</dbReference>
<gene>
    <name evidence="3" type="ORF">JYZ213_LOCUS18028</name>
</gene>
<dbReference type="InterPro" id="IPR001478">
    <property type="entry name" value="PDZ"/>
</dbReference>
<dbReference type="InterPro" id="IPR036034">
    <property type="entry name" value="PDZ_sf"/>
</dbReference>
<dbReference type="Gene3D" id="2.30.42.10">
    <property type="match status" value="1"/>
</dbReference>
<evidence type="ECO:0000313" key="4">
    <source>
        <dbReference type="Proteomes" id="UP000663845"/>
    </source>
</evidence>
<dbReference type="SUPFAM" id="SSF49562">
    <property type="entry name" value="C2 domain (Calcium/lipid-binding domain, CaLB)"/>
    <property type="match status" value="1"/>
</dbReference>
<name>A0A814JM28_9BILA</name>
<dbReference type="GO" id="GO:0005886">
    <property type="term" value="C:plasma membrane"/>
    <property type="evidence" value="ECO:0007669"/>
    <property type="project" value="TreeGrafter"/>
</dbReference>
<feature type="domain" description="PDZ" evidence="2">
    <location>
        <begin position="160"/>
        <end position="238"/>
    </location>
</feature>
<dbReference type="SMART" id="SM00228">
    <property type="entry name" value="PDZ"/>
    <property type="match status" value="1"/>
</dbReference>
<dbReference type="PROSITE" id="PS50004">
    <property type="entry name" value="C2"/>
    <property type="match status" value="1"/>
</dbReference>
<proteinExistence type="predicted"/>
<dbReference type="PROSITE" id="PS50106">
    <property type="entry name" value="PDZ"/>
    <property type="match status" value="1"/>
</dbReference>
<dbReference type="Gene3D" id="2.60.40.150">
    <property type="entry name" value="C2 domain"/>
    <property type="match status" value="1"/>
</dbReference>
<feature type="domain" description="C2" evidence="1">
    <location>
        <begin position="8"/>
        <end position="123"/>
    </location>
</feature>
<dbReference type="InterPro" id="IPR035892">
    <property type="entry name" value="C2_domain_sf"/>
</dbReference>
<accession>A0A814JM28</accession>